<dbReference type="Proteomes" id="UP001055879">
    <property type="component" value="Linkage Group LG18"/>
</dbReference>
<reference evidence="1 2" key="2">
    <citation type="journal article" date="2022" name="Mol. Ecol. Resour.">
        <title>The genomes of chicory, endive, great burdock and yacon provide insights into Asteraceae paleo-polyploidization history and plant inulin production.</title>
        <authorList>
            <person name="Fan W."/>
            <person name="Wang S."/>
            <person name="Wang H."/>
            <person name="Wang A."/>
            <person name="Jiang F."/>
            <person name="Liu H."/>
            <person name="Zhao H."/>
            <person name="Xu D."/>
            <person name="Zhang Y."/>
        </authorList>
    </citation>
    <scope>NUCLEOTIDE SEQUENCE [LARGE SCALE GENOMIC DNA]</scope>
    <source>
        <strain evidence="2">cv. Niubang</strain>
    </source>
</reference>
<reference evidence="2" key="1">
    <citation type="journal article" date="2022" name="Mol. Ecol. Resour.">
        <title>The genomes of chicory, endive, great burdock and yacon provide insights into Asteraceae palaeo-polyploidization history and plant inulin production.</title>
        <authorList>
            <person name="Fan W."/>
            <person name="Wang S."/>
            <person name="Wang H."/>
            <person name="Wang A."/>
            <person name="Jiang F."/>
            <person name="Liu H."/>
            <person name="Zhao H."/>
            <person name="Xu D."/>
            <person name="Zhang Y."/>
        </authorList>
    </citation>
    <scope>NUCLEOTIDE SEQUENCE [LARGE SCALE GENOMIC DNA]</scope>
    <source>
        <strain evidence="2">cv. Niubang</strain>
    </source>
</reference>
<organism evidence="1 2">
    <name type="scientific">Arctium lappa</name>
    <name type="common">Greater burdock</name>
    <name type="synonym">Lappa major</name>
    <dbReference type="NCBI Taxonomy" id="4217"/>
    <lineage>
        <taxon>Eukaryota</taxon>
        <taxon>Viridiplantae</taxon>
        <taxon>Streptophyta</taxon>
        <taxon>Embryophyta</taxon>
        <taxon>Tracheophyta</taxon>
        <taxon>Spermatophyta</taxon>
        <taxon>Magnoliopsida</taxon>
        <taxon>eudicotyledons</taxon>
        <taxon>Gunneridae</taxon>
        <taxon>Pentapetalae</taxon>
        <taxon>asterids</taxon>
        <taxon>campanulids</taxon>
        <taxon>Asterales</taxon>
        <taxon>Asteraceae</taxon>
        <taxon>Carduoideae</taxon>
        <taxon>Cardueae</taxon>
        <taxon>Arctiinae</taxon>
        <taxon>Arctium</taxon>
    </lineage>
</organism>
<dbReference type="EMBL" id="CM042064">
    <property type="protein sequence ID" value="KAI3665765.1"/>
    <property type="molecule type" value="Genomic_DNA"/>
</dbReference>
<evidence type="ECO:0000313" key="1">
    <source>
        <dbReference type="EMBL" id="KAI3665765.1"/>
    </source>
</evidence>
<evidence type="ECO:0000313" key="2">
    <source>
        <dbReference type="Proteomes" id="UP001055879"/>
    </source>
</evidence>
<gene>
    <name evidence="1" type="ORF">L6452_44396</name>
</gene>
<protein>
    <submittedName>
        <fullName evidence="1">Uncharacterized protein</fullName>
    </submittedName>
</protein>
<sequence>MPDLEIPHRPAGQRPATAPAPDNNNFPNFGFGGFAPMASARFGNFAMSAGIGGLFPSLLDMHVHGFQNPLQYGPRAYGPRFSNGFHGGHHVHEIFHSRRGNQENNLLKTFLLMIGIFVVLVMIL</sequence>
<keyword evidence="2" id="KW-1185">Reference proteome</keyword>
<name>A0ACB8XFJ0_ARCLA</name>
<proteinExistence type="predicted"/>
<accession>A0ACB8XFJ0</accession>
<comment type="caution">
    <text evidence="1">The sequence shown here is derived from an EMBL/GenBank/DDBJ whole genome shotgun (WGS) entry which is preliminary data.</text>
</comment>